<dbReference type="OrthoDB" id="9988108at2"/>
<gene>
    <name evidence="2" type="ORF">EV138_5943</name>
</gene>
<dbReference type="PROSITE" id="PS51318">
    <property type="entry name" value="TAT"/>
    <property type="match status" value="1"/>
</dbReference>
<keyword evidence="3" id="KW-1185">Reference proteome</keyword>
<feature type="signal peptide" evidence="1">
    <location>
        <begin position="1"/>
        <end position="32"/>
    </location>
</feature>
<evidence type="ECO:0000313" key="2">
    <source>
        <dbReference type="EMBL" id="TDU83479.1"/>
    </source>
</evidence>
<dbReference type="Proteomes" id="UP000295151">
    <property type="component" value="Unassembled WGS sequence"/>
</dbReference>
<name>A0A4R7SX71_9ACTN</name>
<organism evidence="2 3">
    <name type="scientific">Kribbella voronezhensis</name>
    <dbReference type="NCBI Taxonomy" id="2512212"/>
    <lineage>
        <taxon>Bacteria</taxon>
        <taxon>Bacillati</taxon>
        <taxon>Actinomycetota</taxon>
        <taxon>Actinomycetes</taxon>
        <taxon>Propionibacteriales</taxon>
        <taxon>Kribbellaceae</taxon>
        <taxon>Kribbella</taxon>
    </lineage>
</organism>
<sequence>MSISLRRTATRLAAAGLATIALGGAAVVGAQAALPSSTPCSANPVSKTLDVLLTVRSMNNDTTTCPTH</sequence>
<proteinExistence type="predicted"/>
<dbReference type="RefSeq" id="WP_133982761.1">
    <property type="nucleotide sequence ID" value="NZ_SOCE01000002.1"/>
</dbReference>
<dbReference type="AlphaFoldDB" id="A0A4R7SX71"/>
<accession>A0A4R7SX71</accession>
<reference evidence="2 3" key="1">
    <citation type="submission" date="2019-03" db="EMBL/GenBank/DDBJ databases">
        <title>Genomic Encyclopedia of Type Strains, Phase III (KMG-III): the genomes of soil and plant-associated and newly described type strains.</title>
        <authorList>
            <person name="Whitman W."/>
        </authorList>
    </citation>
    <scope>NUCLEOTIDE SEQUENCE [LARGE SCALE GENOMIC DNA]</scope>
    <source>
        <strain evidence="2 3">VKM Ac-2575</strain>
    </source>
</reference>
<keyword evidence="1" id="KW-0732">Signal</keyword>
<dbReference type="EMBL" id="SOCE01000002">
    <property type="protein sequence ID" value="TDU83479.1"/>
    <property type="molecule type" value="Genomic_DNA"/>
</dbReference>
<dbReference type="InterPro" id="IPR006311">
    <property type="entry name" value="TAT_signal"/>
</dbReference>
<evidence type="ECO:0000313" key="3">
    <source>
        <dbReference type="Proteomes" id="UP000295151"/>
    </source>
</evidence>
<protein>
    <submittedName>
        <fullName evidence="2">Uncharacterized protein</fullName>
    </submittedName>
</protein>
<feature type="chain" id="PRO_5020434483" evidence="1">
    <location>
        <begin position="33"/>
        <end position="68"/>
    </location>
</feature>
<evidence type="ECO:0000256" key="1">
    <source>
        <dbReference type="SAM" id="SignalP"/>
    </source>
</evidence>
<comment type="caution">
    <text evidence="2">The sequence shown here is derived from an EMBL/GenBank/DDBJ whole genome shotgun (WGS) entry which is preliminary data.</text>
</comment>